<dbReference type="EMBL" id="JAAQPH010000024">
    <property type="protein sequence ID" value="NIA71625.1"/>
    <property type="molecule type" value="Genomic_DNA"/>
</dbReference>
<evidence type="ECO:0000313" key="2">
    <source>
        <dbReference type="Proteomes" id="UP000761264"/>
    </source>
</evidence>
<dbReference type="Proteomes" id="UP000761264">
    <property type="component" value="Unassembled WGS sequence"/>
</dbReference>
<protein>
    <submittedName>
        <fullName evidence="1">DUF1353 domain-containing protein</fullName>
    </submittedName>
</protein>
<comment type="caution">
    <text evidence="1">The sequence shown here is derived from an EMBL/GenBank/DDBJ whole genome shotgun (WGS) entry which is preliminary data.</text>
</comment>
<gene>
    <name evidence="1" type="ORF">HBA54_23825</name>
</gene>
<keyword evidence="2" id="KW-1185">Reference proteome</keyword>
<dbReference type="AlphaFoldDB" id="A0A967KFW9"/>
<proteinExistence type="predicted"/>
<dbReference type="InterPro" id="IPR010767">
    <property type="entry name" value="Phage_CGC-2007_Cje0229"/>
</dbReference>
<accession>A0A967KFW9</accession>
<dbReference type="RefSeq" id="WP_167229456.1">
    <property type="nucleotide sequence ID" value="NZ_JAAQPH010000024.1"/>
</dbReference>
<evidence type="ECO:0000313" key="1">
    <source>
        <dbReference type="EMBL" id="NIA71625.1"/>
    </source>
</evidence>
<name>A0A967KFW9_9PROT</name>
<sequence>MTTGEPGWDPGPDPFPQDDIRRIADFEYLDELKFLRHAKVHVRKTPESLWQLAADFRVAMTVHLKDGGSRRLTIKAPRGLFTDLASVPQALWAFAGPIGRHLEASVVHDYLYMAWTDFRDTGHPSLGRNRHFADAMFLAGMTVSKVAMRCPMYLAVRTVGGFVFRRKPYSLKQRMEDWLPLLDDGHGRSG</sequence>
<organism evidence="1 2">
    <name type="scientific">Pelagibius litoralis</name>
    <dbReference type="NCBI Taxonomy" id="374515"/>
    <lineage>
        <taxon>Bacteria</taxon>
        <taxon>Pseudomonadati</taxon>
        <taxon>Pseudomonadota</taxon>
        <taxon>Alphaproteobacteria</taxon>
        <taxon>Rhodospirillales</taxon>
        <taxon>Rhodovibrionaceae</taxon>
        <taxon>Pelagibius</taxon>
    </lineage>
</organism>
<reference evidence="1" key="1">
    <citation type="submission" date="2020-03" db="EMBL/GenBank/DDBJ databases">
        <title>Genome of Pelagibius litoralis DSM 21314T.</title>
        <authorList>
            <person name="Wang G."/>
        </authorList>
    </citation>
    <scope>NUCLEOTIDE SEQUENCE</scope>
    <source>
        <strain evidence="1">DSM 21314</strain>
    </source>
</reference>
<dbReference type="Pfam" id="PF07087">
    <property type="entry name" value="DUF1353"/>
    <property type="match status" value="1"/>
</dbReference>